<dbReference type="AlphaFoldDB" id="A0A8X7XIS4"/>
<dbReference type="EMBL" id="JAATIS010000485">
    <property type="protein sequence ID" value="KAG2468712.1"/>
    <property type="molecule type" value="Genomic_DNA"/>
</dbReference>
<comment type="similarity">
    <text evidence="1">Belongs to the profilin family.</text>
</comment>
<dbReference type="GO" id="GO:0003785">
    <property type="term" value="F:actin monomer binding"/>
    <property type="evidence" value="ECO:0007669"/>
    <property type="project" value="TreeGrafter"/>
</dbReference>
<protein>
    <submittedName>
        <fullName evidence="2">PROF4 protein</fullName>
    </submittedName>
</protein>
<feature type="non-terminal residue" evidence="2">
    <location>
        <position position="103"/>
    </location>
</feature>
<evidence type="ECO:0000256" key="1">
    <source>
        <dbReference type="ARBA" id="ARBA00010058"/>
    </source>
</evidence>
<dbReference type="Pfam" id="PF00235">
    <property type="entry name" value="Profilin"/>
    <property type="match status" value="1"/>
</dbReference>
<sequence length="103" mass="11956">MNQLPNLINECLINTKHVENAAIINFKLATVVAASSRFNMQMPQIQKFIEAFKRTPHTRQEGLYFQDRNYTCVRADKHSIYGKCLQHIMKTCIQVCVLKQLKS</sequence>
<dbReference type="InterPro" id="IPR036140">
    <property type="entry name" value="PFN_sf"/>
</dbReference>
<evidence type="ECO:0000313" key="2">
    <source>
        <dbReference type="EMBL" id="KAG2468712.1"/>
    </source>
</evidence>
<dbReference type="PANTHER" id="PTHR11604:SF2">
    <property type="entry name" value="PROFILIN-4"/>
    <property type="match status" value="1"/>
</dbReference>
<dbReference type="GO" id="GO:0005938">
    <property type="term" value="C:cell cortex"/>
    <property type="evidence" value="ECO:0007669"/>
    <property type="project" value="TreeGrafter"/>
</dbReference>
<proteinExistence type="inferred from homology"/>
<dbReference type="SUPFAM" id="SSF55770">
    <property type="entry name" value="Profilin (actin-binding protein)"/>
    <property type="match status" value="1"/>
</dbReference>
<name>A0A8X7XIS4_POLSE</name>
<accession>A0A8X7XIS4</accession>
<dbReference type="InterPro" id="IPR005455">
    <property type="entry name" value="PFN_euk"/>
</dbReference>
<dbReference type="InterPro" id="IPR048278">
    <property type="entry name" value="PFN"/>
</dbReference>
<dbReference type="PANTHER" id="PTHR11604">
    <property type="entry name" value="PROFILIN"/>
    <property type="match status" value="1"/>
</dbReference>
<comment type="caution">
    <text evidence="2">The sequence shown here is derived from an EMBL/GenBank/DDBJ whole genome shotgun (WGS) entry which is preliminary data.</text>
</comment>
<dbReference type="Gene3D" id="3.30.450.30">
    <property type="entry name" value="Dynein light chain 2a, cytoplasmic"/>
    <property type="match status" value="1"/>
</dbReference>
<evidence type="ECO:0000313" key="3">
    <source>
        <dbReference type="Proteomes" id="UP000886611"/>
    </source>
</evidence>
<gene>
    <name evidence="2" type="primary">Pfn4</name>
    <name evidence="2" type="ORF">GTO96_0015513</name>
</gene>
<dbReference type="Proteomes" id="UP000886611">
    <property type="component" value="Unassembled WGS sequence"/>
</dbReference>
<feature type="non-terminal residue" evidence="2">
    <location>
        <position position="1"/>
    </location>
</feature>
<reference evidence="2 3" key="1">
    <citation type="journal article" date="2021" name="Cell">
        <title>Tracing the genetic footprints of vertebrate landing in non-teleost ray-finned fishes.</title>
        <authorList>
            <person name="Bi X."/>
            <person name="Wang K."/>
            <person name="Yang L."/>
            <person name="Pan H."/>
            <person name="Jiang H."/>
            <person name="Wei Q."/>
            <person name="Fang M."/>
            <person name="Yu H."/>
            <person name="Zhu C."/>
            <person name="Cai Y."/>
            <person name="He Y."/>
            <person name="Gan X."/>
            <person name="Zeng H."/>
            <person name="Yu D."/>
            <person name="Zhu Y."/>
            <person name="Jiang H."/>
            <person name="Qiu Q."/>
            <person name="Yang H."/>
            <person name="Zhang Y.E."/>
            <person name="Wang W."/>
            <person name="Zhu M."/>
            <person name="He S."/>
            <person name="Zhang G."/>
        </authorList>
    </citation>
    <scope>NUCLEOTIDE SEQUENCE [LARGE SCALE GENOMIC DNA]</scope>
    <source>
        <strain evidence="2">Bchr_013</strain>
    </source>
</reference>
<keyword evidence="3" id="KW-1185">Reference proteome</keyword>
<organism evidence="2 3">
    <name type="scientific">Polypterus senegalus</name>
    <name type="common">Senegal bichir</name>
    <dbReference type="NCBI Taxonomy" id="55291"/>
    <lineage>
        <taxon>Eukaryota</taxon>
        <taxon>Metazoa</taxon>
        <taxon>Chordata</taxon>
        <taxon>Craniata</taxon>
        <taxon>Vertebrata</taxon>
        <taxon>Euteleostomi</taxon>
        <taxon>Actinopterygii</taxon>
        <taxon>Polypteriformes</taxon>
        <taxon>Polypteridae</taxon>
        <taxon>Polypterus</taxon>
    </lineage>
</organism>